<accession>A0A9P0IYM1</accession>
<evidence type="ECO:0000313" key="1">
    <source>
        <dbReference type="EMBL" id="CAH1721348.1"/>
    </source>
</evidence>
<dbReference type="Proteomes" id="UP001154329">
    <property type="component" value="Chromosome 2"/>
</dbReference>
<evidence type="ECO:0000313" key="2">
    <source>
        <dbReference type="Proteomes" id="UP001154329"/>
    </source>
</evidence>
<keyword evidence="2" id="KW-1185">Reference proteome</keyword>
<dbReference type="EMBL" id="OU899035">
    <property type="protein sequence ID" value="CAH1721348.1"/>
    <property type="molecule type" value="Genomic_DNA"/>
</dbReference>
<organism evidence="1 2">
    <name type="scientific">Aphis gossypii</name>
    <name type="common">Cotton aphid</name>
    <dbReference type="NCBI Taxonomy" id="80765"/>
    <lineage>
        <taxon>Eukaryota</taxon>
        <taxon>Metazoa</taxon>
        <taxon>Ecdysozoa</taxon>
        <taxon>Arthropoda</taxon>
        <taxon>Hexapoda</taxon>
        <taxon>Insecta</taxon>
        <taxon>Pterygota</taxon>
        <taxon>Neoptera</taxon>
        <taxon>Paraneoptera</taxon>
        <taxon>Hemiptera</taxon>
        <taxon>Sternorrhyncha</taxon>
        <taxon>Aphidomorpha</taxon>
        <taxon>Aphidoidea</taxon>
        <taxon>Aphididae</taxon>
        <taxon>Aphidini</taxon>
        <taxon>Aphis</taxon>
        <taxon>Aphis</taxon>
    </lineage>
</organism>
<protein>
    <submittedName>
        <fullName evidence="1">Uncharacterized protein</fullName>
    </submittedName>
</protein>
<reference evidence="1" key="2">
    <citation type="submission" date="2022-10" db="EMBL/GenBank/DDBJ databases">
        <authorList>
            <consortium name="ENA_rothamsted_submissions"/>
            <consortium name="culmorum"/>
            <person name="King R."/>
        </authorList>
    </citation>
    <scope>NUCLEOTIDE SEQUENCE</scope>
</reference>
<dbReference type="AlphaFoldDB" id="A0A9P0IYM1"/>
<proteinExistence type="predicted"/>
<dbReference type="Gene3D" id="2.30.29.30">
    <property type="entry name" value="Pleckstrin-homology domain (PH domain)/Phosphotyrosine-binding domain (PTB)"/>
    <property type="match status" value="1"/>
</dbReference>
<reference evidence="1" key="1">
    <citation type="submission" date="2022-02" db="EMBL/GenBank/DDBJ databases">
        <authorList>
            <person name="King R."/>
        </authorList>
    </citation>
    <scope>NUCLEOTIDE SEQUENCE</scope>
</reference>
<name>A0A9P0IYM1_APHGO</name>
<sequence length="528" mass="60858">MAVNVLQTNNTGKINNKHLALIKIVKIDHETDVDVYSPAFVSTTNICVVNSGPASQEIQFQLMDGNNEIIVEFTLSYSVKYFQVSNDTYAINLNNHTYMLKFKTDIDLYEFTVLLGRAKKGNELSLFSNQTDEASAAQYFQNFDLDQEENMNVDNKFLRKDYYCYWANTKAIDVRFRKIVHDMKNFFIHHVIVVDMDSNNYNGDILFSFIGKKNPKSPQFGDFEPLNIQPSNVMIFDHCLNQQILIGEDILNKFDRQTACSNVKALGYQHIHRHNIIESDTSDSTIYNMFTSSSDDIFEEPEKKKQKIKIYKTCQMKIFRDCNNLLFPHNDNCTQLTGTKTKLEVLILCPQNSKTICQKLATHLGLIFIEDMFGKMEENTKNKKFNQNVNQKHGKVLYPLFQNYVARSLMLGCNNISLTCDLAIFKNMNSNVKCMIFSEKDSLRYITAKPLINMFVQTKNDTFVDYLSAISEIIDFTVKCKVSISAIYSISDKFYNCNVPAVGIVPFYILKFFAEKKMAEENVKKSLF</sequence>
<dbReference type="InterPro" id="IPR011993">
    <property type="entry name" value="PH-like_dom_sf"/>
</dbReference>
<gene>
    <name evidence="1" type="ORF">APHIGO_LOCUS4357</name>
</gene>